<accession>A0A1U7PS85</accession>
<evidence type="ECO:0000313" key="1">
    <source>
        <dbReference type="EMBL" id="SIT90606.1"/>
    </source>
</evidence>
<evidence type="ECO:0000313" key="2">
    <source>
        <dbReference type="Proteomes" id="UP000187550"/>
    </source>
</evidence>
<dbReference type="EMBL" id="FTPL01000004">
    <property type="protein sequence ID" value="SIT90606.1"/>
    <property type="molecule type" value="Genomic_DNA"/>
</dbReference>
<proteinExistence type="predicted"/>
<dbReference type="OrthoDB" id="2940675at2"/>
<dbReference type="Gene3D" id="1.10.10.10">
    <property type="entry name" value="Winged helix-like DNA-binding domain superfamily/Winged helix DNA-binding domain"/>
    <property type="match status" value="1"/>
</dbReference>
<organism evidence="1 2">
    <name type="scientific">Edaphobacillus lindanitolerans</name>
    <dbReference type="NCBI Taxonomy" id="550447"/>
    <lineage>
        <taxon>Bacteria</taxon>
        <taxon>Bacillati</taxon>
        <taxon>Bacillota</taxon>
        <taxon>Bacilli</taxon>
        <taxon>Bacillales</taxon>
        <taxon>Bacillaceae</taxon>
        <taxon>Edaphobacillus</taxon>
    </lineage>
</organism>
<sequence>MEKIEKEKEITYIVRRIDKMNEKFHQMPDLALTVLAGKPAAYMIYSYLVKNFNKEYNYAFPTVKQIQHALGFGSNATVSNAIKYLEEKKLIRIVRRKHVENNYNNNRYVVYFPVARNSFTKGEKAEIQTDEFVKTTI</sequence>
<dbReference type="Proteomes" id="UP000187550">
    <property type="component" value="Unassembled WGS sequence"/>
</dbReference>
<dbReference type="SUPFAM" id="SSF46785">
    <property type="entry name" value="Winged helix' DNA-binding domain"/>
    <property type="match status" value="1"/>
</dbReference>
<dbReference type="AlphaFoldDB" id="A0A1U7PS85"/>
<evidence type="ECO:0008006" key="3">
    <source>
        <dbReference type="Google" id="ProtNLM"/>
    </source>
</evidence>
<protein>
    <recommendedName>
        <fullName evidence="3">Helix-turn-helix domain-containing protein</fullName>
    </recommendedName>
</protein>
<name>A0A1U7PS85_9BACI</name>
<reference evidence="2" key="1">
    <citation type="submission" date="2017-01" db="EMBL/GenBank/DDBJ databases">
        <authorList>
            <person name="Varghese N."/>
            <person name="Submissions S."/>
        </authorList>
    </citation>
    <scope>NUCLEOTIDE SEQUENCE [LARGE SCALE GENOMIC DNA]</scope>
    <source>
        <strain evidence="2">MNA4</strain>
    </source>
</reference>
<keyword evidence="2" id="KW-1185">Reference proteome</keyword>
<dbReference type="RefSeq" id="WP_076759323.1">
    <property type="nucleotide sequence ID" value="NZ_FTPL01000004.1"/>
</dbReference>
<dbReference type="InterPro" id="IPR036388">
    <property type="entry name" value="WH-like_DNA-bd_sf"/>
</dbReference>
<gene>
    <name evidence="1" type="ORF">SAMN05428946_2486</name>
</gene>
<dbReference type="InterPro" id="IPR036390">
    <property type="entry name" value="WH_DNA-bd_sf"/>
</dbReference>